<feature type="transmembrane region" description="Helical" evidence="1">
    <location>
        <begin position="200"/>
        <end position="220"/>
    </location>
</feature>
<comment type="caution">
    <text evidence="2">The sequence shown here is derived from an EMBL/GenBank/DDBJ whole genome shotgun (WGS) entry which is preliminary data.</text>
</comment>
<feature type="transmembrane region" description="Helical" evidence="1">
    <location>
        <begin position="160"/>
        <end position="180"/>
    </location>
</feature>
<evidence type="ECO:0000313" key="3">
    <source>
        <dbReference type="Proteomes" id="UP000261082"/>
    </source>
</evidence>
<dbReference type="RefSeq" id="WP_117159860.1">
    <property type="nucleotide sequence ID" value="NZ_QVID01000002.1"/>
</dbReference>
<keyword evidence="3" id="KW-1185">Reference proteome</keyword>
<evidence type="ECO:0000256" key="1">
    <source>
        <dbReference type="SAM" id="Phobius"/>
    </source>
</evidence>
<gene>
    <name evidence="2" type="ORF">DZ858_11750</name>
</gene>
<feature type="transmembrane region" description="Helical" evidence="1">
    <location>
        <begin position="27"/>
        <end position="49"/>
    </location>
</feature>
<proteinExistence type="predicted"/>
<dbReference type="Proteomes" id="UP000261082">
    <property type="component" value="Unassembled WGS sequence"/>
</dbReference>
<accession>A0A3E1Q708</accession>
<evidence type="ECO:0000313" key="2">
    <source>
        <dbReference type="EMBL" id="RFN57911.1"/>
    </source>
</evidence>
<feature type="transmembrane region" description="Helical" evidence="1">
    <location>
        <begin position="69"/>
        <end position="86"/>
    </location>
</feature>
<keyword evidence="1" id="KW-0472">Membrane</keyword>
<dbReference type="OrthoDB" id="1453530at2"/>
<dbReference type="EMBL" id="QVID01000002">
    <property type="protein sequence ID" value="RFN57911.1"/>
    <property type="molecule type" value="Genomic_DNA"/>
</dbReference>
<organism evidence="2 3">
    <name type="scientific">Marixanthomonas ophiurae</name>
    <dbReference type="NCBI Taxonomy" id="387659"/>
    <lineage>
        <taxon>Bacteria</taxon>
        <taxon>Pseudomonadati</taxon>
        <taxon>Bacteroidota</taxon>
        <taxon>Flavobacteriia</taxon>
        <taxon>Flavobacteriales</taxon>
        <taxon>Flavobacteriaceae</taxon>
        <taxon>Marixanthomonas</taxon>
    </lineage>
</organism>
<dbReference type="AlphaFoldDB" id="A0A3E1Q708"/>
<name>A0A3E1Q708_9FLAO</name>
<protein>
    <submittedName>
        <fullName evidence="2">Uncharacterized protein</fullName>
    </submittedName>
</protein>
<feature type="transmembrane region" description="Helical" evidence="1">
    <location>
        <begin position="98"/>
        <end position="116"/>
    </location>
</feature>
<feature type="transmembrane region" description="Helical" evidence="1">
    <location>
        <begin position="122"/>
        <end position="148"/>
    </location>
</feature>
<keyword evidence="1" id="KW-1133">Transmembrane helix</keyword>
<sequence>MLLVEAMAAVAGLILIRNRKTDKATKYFVYFLCFTILLEITGNYAPVAYYSGYKLFSFVEGTVFENNYWLYNINLIISYTIYISYFKWHLDNLGLRKFLNVILVLFIITSTLNLLFSDVYFVAFSAFTNVVGTVLVLLAISLYYYELLNSDAILKFDKSLPFYISLGAILLHLVLTPIFIYSRYFSLSESPEFVELYKTILLFTILLVYLLYTIGFFICLKKKGFS</sequence>
<keyword evidence="1" id="KW-0812">Transmembrane</keyword>
<reference evidence="2 3" key="1">
    <citation type="journal article" date="2007" name="Int. J. Syst. Evol. Microbiol.">
        <title>Marixanthomonas ophiurae gen. nov., sp. nov., a marine bacterium of the family Flavobacteriaceae isolated from a deep-sea brittle star.</title>
        <authorList>
            <person name="Romanenko L.A."/>
            <person name="Uchino M."/>
            <person name="Frolova G.M."/>
            <person name="Mikhailov V.V."/>
        </authorList>
    </citation>
    <scope>NUCLEOTIDE SEQUENCE [LARGE SCALE GENOMIC DNA]</scope>
    <source>
        <strain evidence="2 3">KMM 3046</strain>
    </source>
</reference>